<evidence type="ECO:0000313" key="3">
    <source>
        <dbReference type="Proteomes" id="UP000437131"/>
    </source>
</evidence>
<protein>
    <submittedName>
        <fullName evidence="2">Histidine kinase</fullName>
    </submittedName>
</protein>
<reference evidence="2 3" key="1">
    <citation type="submission" date="2019-11" db="EMBL/GenBank/DDBJ databases">
        <title>Isolation of a new High Light Tolerant Cyanobacteria.</title>
        <authorList>
            <person name="Dobson Z."/>
            <person name="Vaughn N."/>
            <person name="Vaughn M."/>
            <person name="Fromme P."/>
            <person name="Mazor Y."/>
        </authorList>
    </citation>
    <scope>NUCLEOTIDE SEQUENCE [LARGE SCALE GENOMIC DNA]</scope>
    <source>
        <strain evidence="2 3">0216</strain>
    </source>
</reference>
<keyword evidence="2" id="KW-0418">Kinase</keyword>
<keyword evidence="2" id="KW-0808">Transferase</keyword>
<dbReference type="PANTHER" id="PTHR45228">
    <property type="entry name" value="CYCLIC DI-GMP PHOSPHODIESTERASE TM_0186-RELATED"/>
    <property type="match status" value="1"/>
</dbReference>
<evidence type="ECO:0000313" key="2">
    <source>
        <dbReference type="EMBL" id="MTF40404.1"/>
    </source>
</evidence>
<dbReference type="PROSITE" id="PS51832">
    <property type="entry name" value="HD_GYP"/>
    <property type="match status" value="1"/>
</dbReference>
<evidence type="ECO:0000259" key="1">
    <source>
        <dbReference type="PROSITE" id="PS51832"/>
    </source>
</evidence>
<dbReference type="Proteomes" id="UP000437131">
    <property type="component" value="Unassembled WGS sequence"/>
</dbReference>
<dbReference type="GO" id="GO:0016301">
    <property type="term" value="F:kinase activity"/>
    <property type="evidence" value="ECO:0007669"/>
    <property type="project" value="UniProtKB-KW"/>
</dbReference>
<dbReference type="SUPFAM" id="SSF109604">
    <property type="entry name" value="HD-domain/PDEase-like"/>
    <property type="match status" value="1"/>
</dbReference>
<dbReference type="PANTHER" id="PTHR45228:SF1">
    <property type="entry name" value="CYCLIC DI-GMP PHOSPHODIESTERASE TM_0186"/>
    <property type="match status" value="1"/>
</dbReference>
<dbReference type="Gene3D" id="1.10.3210.10">
    <property type="entry name" value="Hypothetical protein af1432"/>
    <property type="match status" value="1"/>
</dbReference>
<dbReference type="RefSeq" id="WP_155084590.1">
    <property type="nucleotide sequence ID" value="NZ_WMIA01000028.1"/>
</dbReference>
<dbReference type="InterPro" id="IPR033415">
    <property type="entry name" value="CHASE6_C"/>
</dbReference>
<accession>A0A844GVA4</accession>
<sequence length="455" mass="51867">MHVDSTLNQLKNLLGEDKLPSSYGVYFKNTLVALCHALEDHILQHHYEEEKYKPLLFVTFQKGKWYLQEAERYRDLAIHSRHITIAALADSGFADHPTSQLANVDLIHLAEDDCLVQEWNLVILAPDYAAMVLCRELSPEEYYQGSEPQIDTERKFYGLWTFDRTLVEKAFTILTQSTSHYNPSLTEKLNQERSHLKNIPASGAVDLSGVVNRIVSYLQMSQEELYTVNRQTRELRDLEGQALKLNRNLGASKLQAFLRMAQRVDQNDPYNPCASLQVSALAETLGQILDLPTLRLRRLRLAGLLFRIGLAEAPQEVFARKSQNPETAQFWKDRPILSSRLLSSMSELQPINEIVLHQLEYWDGSGSPDGLKGTQIPLEARILGLVSYFQELTQPRGDRPAYSLSTALEKCQSYSGTRFDPDLVESLKTVIRLTEMGLMQLPNRPTQLPPVWLEE</sequence>
<dbReference type="Pfam" id="PF10069">
    <property type="entry name" value="DICT"/>
    <property type="match status" value="1"/>
</dbReference>
<feature type="domain" description="HD-GYP" evidence="1">
    <location>
        <begin position="249"/>
        <end position="443"/>
    </location>
</feature>
<dbReference type="Pfam" id="PF17150">
    <property type="entry name" value="CHASE6_C"/>
    <property type="match status" value="1"/>
</dbReference>
<dbReference type="EMBL" id="WMIA01000028">
    <property type="protein sequence ID" value="MTF40404.1"/>
    <property type="molecule type" value="Genomic_DNA"/>
</dbReference>
<organism evidence="2 3">
    <name type="scientific">Cyanobacterium aponinum 0216</name>
    <dbReference type="NCBI Taxonomy" id="2676140"/>
    <lineage>
        <taxon>Bacteria</taxon>
        <taxon>Bacillati</taxon>
        <taxon>Cyanobacteriota</taxon>
        <taxon>Cyanophyceae</taxon>
        <taxon>Oscillatoriophycideae</taxon>
        <taxon>Chroococcales</taxon>
        <taxon>Geminocystaceae</taxon>
        <taxon>Cyanobacterium</taxon>
    </lineage>
</organism>
<dbReference type="InterPro" id="IPR019278">
    <property type="entry name" value="DICT_dom"/>
</dbReference>
<comment type="caution">
    <text evidence="2">The sequence shown here is derived from an EMBL/GenBank/DDBJ whole genome shotgun (WGS) entry which is preliminary data.</text>
</comment>
<dbReference type="Pfam" id="PF13487">
    <property type="entry name" value="HD_5"/>
    <property type="match status" value="1"/>
</dbReference>
<dbReference type="InterPro" id="IPR052020">
    <property type="entry name" value="Cyclic_di-GMP/3'3'-cGAMP_PDE"/>
</dbReference>
<name>A0A844GVA4_9CHRO</name>
<dbReference type="InterPro" id="IPR037522">
    <property type="entry name" value="HD_GYP_dom"/>
</dbReference>
<gene>
    <name evidence="2" type="ORF">GGC33_15920</name>
</gene>
<proteinExistence type="predicted"/>
<dbReference type="AlphaFoldDB" id="A0A844GVA4"/>